<dbReference type="EMBL" id="SACY01000002">
    <property type="protein sequence ID" value="RVU25595.1"/>
    <property type="molecule type" value="Genomic_DNA"/>
</dbReference>
<dbReference type="OrthoDB" id="9805171at2"/>
<dbReference type="CDD" id="cd02440">
    <property type="entry name" value="AdoMet_MTases"/>
    <property type="match status" value="1"/>
</dbReference>
<name>A0A437PTJ6_9BACT</name>
<dbReference type="Proteomes" id="UP000282832">
    <property type="component" value="Unassembled WGS sequence"/>
</dbReference>
<dbReference type="GO" id="GO:0032259">
    <property type="term" value="P:methylation"/>
    <property type="evidence" value="ECO:0007669"/>
    <property type="project" value="UniProtKB-KW"/>
</dbReference>
<reference evidence="5 6" key="1">
    <citation type="submission" date="2019-01" db="EMBL/GenBank/DDBJ databases">
        <authorList>
            <person name="Chen W.-M."/>
        </authorList>
    </citation>
    <scope>NUCLEOTIDE SEQUENCE [LARGE SCALE GENOMIC DNA]</scope>
    <source>
        <strain evidence="5 6">FSY-15</strain>
    </source>
</reference>
<evidence type="ECO:0000256" key="3">
    <source>
        <dbReference type="ARBA" id="ARBA00022679"/>
    </source>
</evidence>
<organism evidence="5 6">
    <name type="scientific">Sandaracinomonas limnophila</name>
    <dbReference type="NCBI Taxonomy" id="1862386"/>
    <lineage>
        <taxon>Bacteria</taxon>
        <taxon>Pseudomonadati</taxon>
        <taxon>Bacteroidota</taxon>
        <taxon>Cytophagia</taxon>
        <taxon>Cytophagales</taxon>
        <taxon>Flectobacillaceae</taxon>
        <taxon>Sandaracinomonas</taxon>
    </lineage>
</organism>
<dbReference type="RefSeq" id="WP_127802749.1">
    <property type="nucleotide sequence ID" value="NZ_SACY01000002.1"/>
</dbReference>
<evidence type="ECO:0000259" key="4">
    <source>
        <dbReference type="Pfam" id="PF08241"/>
    </source>
</evidence>
<dbReference type="InterPro" id="IPR013216">
    <property type="entry name" value="Methyltransf_11"/>
</dbReference>
<dbReference type="SUPFAM" id="SSF53335">
    <property type="entry name" value="S-adenosyl-L-methionine-dependent methyltransferases"/>
    <property type="match status" value="1"/>
</dbReference>
<feature type="domain" description="Methyltransferase type 11" evidence="4">
    <location>
        <begin position="64"/>
        <end position="158"/>
    </location>
</feature>
<dbReference type="PANTHER" id="PTHR44942">
    <property type="entry name" value="METHYLTRANSF_11 DOMAIN-CONTAINING PROTEIN"/>
    <property type="match status" value="1"/>
</dbReference>
<evidence type="ECO:0000256" key="1">
    <source>
        <dbReference type="ARBA" id="ARBA00008361"/>
    </source>
</evidence>
<evidence type="ECO:0000256" key="2">
    <source>
        <dbReference type="ARBA" id="ARBA00022603"/>
    </source>
</evidence>
<keyword evidence="2 5" id="KW-0489">Methyltransferase</keyword>
<sequence length="256" mass="29593">MELNDKLIEQNRYNYSSKEKLNSSFGITSNLGSHAYPAYLQAPYVKYESLIAELAGQNKNLKQLDLCCGDGVHSFTAASYGANVIALDYAENSILIAKKRSIELNLDVDFRTCDVEDLPFEDNSFDLITCIGSLSYLNQEVFLSEVKRVLKPGGVFICVDSFNHNIFYRLNRYYHYLNNRRSFSTLKRMPNIKLLQKIDKLFKEIKVSYFGTFVFICPFLKIFFDDNKVAKIVSKMDYLFPMLNKFAFKVVIRVEK</sequence>
<keyword evidence="3 5" id="KW-0808">Transferase</keyword>
<dbReference type="AlphaFoldDB" id="A0A437PTJ6"/>
<evidence type="ECO:0000313" key="5">
    <source>
        <dbReference type="EMBL" id="RVU25595.1"/>
    </source>
</evidence>
<comment type="similarity">
    <text evidence="1">Belongs to the methyltransferase superfamily.</text>
</comment>
<protein>
    <submittedName>
        <fullName evidence="5">Class I SAM-dependent methyltransferase</fullName>
    </submittedName>
</protein>
<keyword evidence="6" id="KW-1185">Reference proteome</keyword>
<evidence type="ECO:0000313" key="6">
    <source>
        <dbReference type="Proteomes" id="UP000282832"/>
    </source>
</evidence>
<proteinExistence type="inferred from homology"/>
<dbReference type="GO" id="GO:0008757">
    <property type="term" value="F:S-adenosylmethionine-dependent methyltransferase activity"/>
    <property type="evidence" value="ECO:0007669"/>
    <property type="project" value="InterPro"/>
</dbReference>
<comment type="caution">
    <text evidence="5">The sequence shown here is derived from an EMBL/GenBank/DDBJ whole genome shotgun (WGS) entry which is preliminary data.</text>
</comment>
<dbReference type="Gene3D" id="3.40.50.150">
    <property type="entry name" value="Vaccinia Virus protein VP39"/>
    <property type="match status" value="1"/>
</dbReference>
<dbReference type="Pfam" id="PF08241">
    <property type="entry name" value="Methyltransf_11"/>
    <property type="match status" value="1"/>
</dbReference>
<gene>
    <name evidence="5" type="ORF">EOJ36_04030</name>
</gene>
<dbReference type="PANTHER" id="PTHR44942:SF4">
    <property type="entry name" value="METHYLTRANSFERASE TYPE 11 DOMAIN-CONTAINING PROTEIN"/>
    <property type="match status" value="1"/>
</dbReference>
<accession>A0A437PTJ6</accession>
<dbReference type="InterPro" id="IPR051052">
    <property type="entry name" value="Diverse_substrate_MTase"/>
</dbReference>
<dbReference type="InterPro" id="IPR029063">
    <property type="entry name" value="SAM-dependent_MTases_sf"/>
</dbReference>